<dbReference type="InParanoid" id="D8PK43"/>
<dbReference type="EMBL" id="GL377302">
    <property type="protein sequence ID" value="EFJ02614.1"/>
    <property type="molecule type" value="Genomic_DNA"/>
</dbReference>
<dbReference type="VEuPathDB" id="FungiDB:SCHCODRAFT_02596540"/>
<protein>
    <submittedName>
        <fullName evidence="2">Uncharacterized protein</fullName>
    </submittedName>
</protein>
<feature type="region of interest" description="Disordered" evidence="1">
    <location>
        <begin position="124"/>
        <end position="169"/>
    </location>
</feature>
<evidence type="ECO:0000313" key="3">
    <source>
        <dbReference type="Proteomes" id="UP000007431"/>
    </source>
</evidence>
<name>D8PK43_SCHCM</name>
<evidence type="ECO:0000313" key="2">
    <source>
        <dbReference type="EMBL" id="EFJ02614.1"/>
    </source>
</evidence>
<feature type="region of interest" description="Disordered" evidence="1">
    <location>
        <begin position="68"/>
        <end position="108"/>
    </location>
</feature>
<reference evidence="2 3" key="1">
    <citation type="journal article" date="2010" name="Nat. Biotechnol.">
        <title>Genome sequence of the model mushroom Schizophyllum commune.</title>
        <authorList>
            <person name="Ohm R.A."/>
            <person name="de Jong J.F."/>
            <person name="Lugones L.G."/>
            <person name="Aerts A."/>
            <person name="Kothe E."/>
            <person name="Stajich J.E."/>
            <person name="de Vries R.P."/>
            <person name="Record E."/>
            <person name="Levasseur A."/>
            <person name="Baker S.E."/>
            <person name="Bartholomew K.A."/>
            <person name="Coutinho P.M."/>
            <person name="Erdmann S."/>
            <person name="Fowler T.J."/>
            <person name="Gathman A.C."/>
            <person name="Lombard V."/>
            <person name="Henrissat B."/>
            <person name="Knabe N."/>
            <person name="Kuees U."/>
            <person name="Lilly W.W."/>
            <person name="Lindquist E."/>
            <person name="Lucas S."/>
            <person name="Magnuson J.K."/>
            <person name="Piumi F."/>
            <person name="Raudaskoski M."/>
            <person name="Salamov A."/>
            <person name="Schmutz J."/>
            <person name="Schwarze F.W.M.R."/>
            <person name="vanKuyk P.A."/>
            <person name="Horton J.S."/>
            <person name="Grigoriev I.V."/>
            <person name="Woesten H.A.B."/>
        </authorList>
    </citation>
    <scope>NUCLEOTIDE SEQUENCE [LARGE SCALE GENOMIC DNA]</scope>
    <source>
        <strain evidence="3">H4-8 / FGSC 9210</strain>
    </source>
</reference>
<proteinExistence type="predicted"/>
<evidence type="ECO:0000256" key="1">
    <source>
        <dbReference type="SAM" id="MobiDB-lite"/>
    </source>
</evidence>
<dbReference type="Proteomes" id="UP000007431">
    <property type="component" value="Unassembled WGS sequence"/>
</dbReference>
<dbReference type="GeneID" id="9594733"/>
<keyword evidence="3" id="KW-1185">Reference proteome</keyword>
<dbReference type="KEGG" id="scm:SCHCO_02596540"/>
<accession>D8PK43</accession>
<dbReference type="AlphaFoldDB" id="D8PK43"/>
<dbReference type="RefSeq" id="XP_003037516.1">
    <property type="nucleotide sequence ID" value="XM_003037470.1"/>
</dbReference>
<dbReference type="HOGENOM" id="CLU_1579420_0_0_1"/>
<organism evidence="3">
    <name type="scientific">Schizophyllum commune (strain H4-8 / FGSC 9210)</name>
    <name type="common">Split gill fungus</name>
    <dbReference type="NCBI Taxonomy" id="578458"/>
    <lineage>
        <taxon>Eukaryota</taxon>
        <taxon>Fungi</taxon>
        <taxon>Dikarya</taxon>
        <taxon>Basidiomycota</taxon>
        <taxon>Agaricomycotina</taxon>
        <taxon>Agaricomycetes</taxon>
        <taxon>Agaricomycetidae</taxon>
        <taxon>Agaricales</taxon>
        <taxon>Schizophyllaceae</taxon>
        <taxon>Schizophyllum</taxon>
    </lineage>
</organism>
<sequence length="169" mass="18271">MYHPGLNLYYKLGFAFLPHASSIDTERTHCALCFSGPAISIAASDEDHSGLAIVFLARDDGGGPLFRLPQAPGTQSGRDTVRVAKGSSRQRHLRPPSSSKRDKGDLPSVLINTASGIAKLTSFQTRRMRQLPPPIQMRKGVYPASRSRGEGRHCPPTPLPPEACVRSLG</sequence>
<gene>
    <name evidence="2" type="ORF">SCHCODRAFT_231731</name>
</gene>